<sequence>MCPSCRAPFFSLCHPSCFDPTTFEAREDWRYLKYSFRARGATAGIAETIAENRGVRWSIFNVLPGWTPAGSQVVEFMHAVFLTMVKHLTKVIILKSGLLTGAAGGVKPLERLETFFANLVWPVEAARLPPSHNGEIPDVSAMPSPPNSKNAAAQITMQKSPDDVCRGCDMLSRATQSWARMGCHLTPYFHFAQHLKEQFLKFGPAYGTWAFGFERHNGTLAKFNHNQHKGGKLEGTMMRRWWAITFNYDLVSTTCSITNLLMMYLDPST</sequence>
<name>A0ACB8AZ11_9AGAM</name>
<keyword evidence="2" id="KW-1185">Reference proteome</keyword>
<evidence type="ECO:0000313" key="1">
    <source>
        <dbReference type="EMBL" id="KAH7917672.1"/>
    </source>
</evidence>
<dbReference type="EMBL" id="MU266971">
    <property type="protein sequence ID" value="KAH7917672.1"/>
    <property type="molecule type" value="Genomic_DNA"/>
</dbReference>
<proteinExistence type="predicted"/>
<reference evidence="1" key="1">
    <citation type="journal article" date="2021" name="New Phytol.">
        <title>Evolutionary innovations through gain and loss of genes in the ectomycorrhizal Boletales.</title>
        <authorList>
            <person name="Wu G."/>
            <person name="Miyauchi S."/>
            <person name="Morin E."/>
            <person name="Kuo A."/>
            <person name="Drula E."/>
            <person name="Varga T."/>
            <person name="Kohler A."/>
            <person name="Feng B."/>
            <person name="Cao Y."/>
            <person name="Lipzen A."/>
            <person name="Daum C."/>
            <person name="Hundley H."/>
            <person name="Pangilinan J."/>
            <person name="Johnson J."/>
            <person name="Barry K."/>
            <person name="LaButti K."/>
            <person name="Ng V."/>
            <person name="Ahrendt S."/>
            <person name="Min B."/>
            <person name="Choi I.G."/>
            <person name="Park H."/>
            <person name="Plett J.M."/>
            <person name="Magnuson J."/>
            <person name="Spatafora J.W."/>
            <person name="Nagy L.G."/>
            <person name="Henrissat B."/>
            <person name="Grigoriev I.V."/>
            <person name="Yang Z.L."/>
            <person name="Xu J."/>
            <person name="Martin F.M."/>
        </authorList>
    </citation>
    <scope>NUCLEOTIDE SEQUENCE</scope>
    <source>
        <strain evidence="1">KUC20120723A-06</strain>
    </source>
</reference>
<protein>
    <submittedName>
        <fullName evidence="1">Uncharacterized protein</fullName>
    </submittedName>
</protein>
<dbReference type="Proteomes" id="UP000790709">
    <property type="component" value="Unassembled WGS sequence"/>
</dbReference>
<organism evidence="1 2">
    <name type="scientific">Leucogyrophana mollusca</name>
    <dbReference type="NCBI Taxonomy" id="85980"/>
    <lineage>
        <taxon>Eukaryota</taxon>
        <taxon>Fungi</taxon>
        <taxon>Dikarya</taxon>
        <taxon>Basidiomycota</taxon>
        <taxon>Agaricomycotina</taxon>
        <taxon>Agaricomycetes</taxon>
        <taxon>Agaricomycetidae</taxon>
        <taxon>Boletales</taxon>
        <taxon>Boletales incertae sedis</taxon>
        <taxon>Leucogyrophana</taxon>
    </lineage>
</organism>
<gene>
    <name evidence="1" type="ORF">BV22DRAFT_1108527</name>
</gene>
<evidence type="ECO:0000313" key="2">
    <source>
        <dbReference type="Proteomes" id="UP000790709"/>
    </source>
</evidence>
<accession>A0ACB8AZ11</accession>
<comment type="caution">
    <text evidence="1">The sequence shown here is derived from an EMBL/GenBank/DDBJ whole genome shotgun (WGS) entry which is preliminary data.</text>
</comment>